<name>A0A075GGU6_9EURY</name>
<proteinExistence type="predicted"/>
<reference evidence="2" key="1">
    <citation type="journal article" date="2014" name="Genome Biol. Evol.">
        <title>Pangenome evidence for extensive interdomain horizontal transfer affecting lineage core and shell genes in uncultured planktonic thaumarchaeota and euryarchaeota.</title>
        <authorList>
            <person name="Deschamps P."/>
            <person name="Zivanovic Y."/>
            <person name="Moreira D."/>
            <person name="Rodriguez-Valera F."/>
            <person name="Lopez-Garcia P."/>
        </authorList>
    </citation>
    <scope>NUCLEOTIDE SEQUENCE</scope>
</reference>
<dbReference type="EMBL" id="KF900671">
    <property type="protein sequence ID" value="AIF03129.1"/>
    <property type="molecule type" value="Genomic_DNA"/>
</dbReference>
<keyword evidence="1" id="KW-1133">Transmembrane helix</keyword>
<feature type="transmembrane region" description="Helical" evidence="1">
    <location>
        <begin position="40"/>
        <end position="57"/>
    </location>
</feature>
<keyword evidence="1" id="KW-0812">Transmembrane</keyword>
<evidence type="ECO:0000256" key="1">
    <source>
        <dbReference type="SAM" id="Phobius"/>
    </source>
</evidence>
<accession>A0A075GGU6</accession>
<keyword evidence="1" id="KW-0472">Membrane</keyword>
<organism evidence="2">
    <name type="scientific">uncultured marine group II/III euryarchaeote KM3_161_E03</name>
    <dbReference type="NCBI Taxonomy" id="1457914"/>
    <lineage>
        <taxon>Archaea</taxon>
        <taxon>Methanobacteriati</taxon>
        <taxon>Methanobacteriota</taxon>
        <taxon>environmental samples</taxon>
    </lineage>
</organism>
<evidence type="ECO:0000313" key="2">
    <source>
        <dbReference type="EMBL" id="AIF03129.1"/>
    </source>
</evidence>
<dbReference type="AlphaFoldDB" id="A0A075GGU6"/>
<sequence>MAEEYAVSVVPDEEPRGASALGVVGVIWNELSGGIGPWGTLRPLVALALSLIPFLFLGQHFNRQHSKGFGWFVIQLPLILSVVLWPVLFVWSIADAWWVSSGIVAKAENS</sequence>
<protein>
    <submittedName>
        <fullName evidence="2">Uncharacterized protein</fullName>
    </submittedName>
</protein>
<feature type="transmembrane region" description="Helical" evidence="1">
    <location>
        <begin position="69"/>
        <end position="94"/>
    </location>
</feature>